<organism evidence="1 2">
    <name type="scientific">Ficus carica</name>
    <name type="common">Common fig</name>
    <dbReference type="NCBI Taxonomy" id="3494"/>
    <lineage>
        <taxon>Eukaryota</taxon>
        <taxon>Viridiplantae</taxon>
        <taxon>Streptophyta</taxon>
        <taxon>Embryophyta</taxon>
        <taxon>Tracheophyta</taxon>
        <taxon>Spermatophyta</taxon>
        <taxon>Magnoliopsida</taxon>
        <taxon>eudicotyledons</taxon>
        <taxon>Gunneridae</taxon>
        <taxon>Pentapetalae</taxon>
        <taxon>rosids</taxon>
        <taxon>fabids</taxon>
        <taxon>Rosales</taxon>
        <taxon>Moraceae</taxon>
        <taxon>Ficeae</taxon>
        <taxon>Ficus</taxon>
    </lineage>
</organism>
<protein>
    <submittedName>
        <fullName evidence="1">Uncharacterized protein</fullName>
    </submittedName>
</protein>
<evidence type="ECO:0000313" key="1">
    <source>
        <dbReference type="EMBL" id="GMN23536.1"/>
    </source>
</evidence>
<dbReference type="Gramene" id="FCD_00001936-RA">
    <property type="protein sequence ID" value="FCD_00001936-RA:cds"/>
    <property type="gene ID" value="FCD_00001936"/>
</dbReference>
<sequence>MPPLQTPPEGGTVLGKSDPVALTAGGNGIGFQFPEFAPIIWKKQKQKQKQKSGHFGKSQVALFPCPAAVDYERCKCCPASSLPGAACCGRCQCQCQCQCLLLLSFLLTLIIPPLSCLRPCSAVKL</sequence>
<accession>A0AA87Z8N6</accession>
<name>A0AA87Z8N6_FICCA</name>
<dbReference type="AlphaFoldDB" id="A0AA87Z8N6"/>
<dbReference type="Proteomes" id="UP001187192">
    <property type="component" value="Unassembled WGS sequence"/>
</dbReference>
<evidence type="ECO:0000313" key="2">
    <source>
        <dbReference type="Proteomes" id="UP001187192"/>
    </source>
</evidence>
<gene>
    <name evidence="1" type="ORF">TIFTF001_000159</name>
</gene>
<dbReference type="EMBL" id="BTGU01000001">
    <property type="protein sequence ID" value="GMN23536.1"/>
    <property type="molecule type" value="Genomic_DNA"/>
</dbReference>
<keyword evidence="2" id="KW-1185">Reference proteome</keyword>
<comment type="caution">
    <text evidence="1">The sequence shown here is derived from an EMBL/GenBank/DDBJ whole genome shotgun (WGS) entry which is preliminary data.</text>
</comment>
<reference evidence="1" key="1">
    <citation type="submission" date="2023-07" db="EMBL/GenBank/DDBJ databases">
        <title>draft genome sequence of fig (Ficus carica).</title>
        <authorList>
            <person name="Takahashi T."/>
            <person name="Nishimura K."/>
        </authorList>
    </citation>
    <scope>NUCLEOTIDE SEQUENCE</scope>
</reference>
<proteinExistence type="predicted"/>